<name>A0A8H6CRX7_9LECA</name>
<feature type="region of interest" description="Disordered" evidence="1">
    <location>
        <begin position="604"/>
        <end position="623"/>
    </location>
</feature>
<evidence type="ECO:0008006" key="4">
    <source>
        <dbReference type="Google" id="ProtNLM"/>
    </source>
</evidence>
<gene>
    <name evidence="2" type="ORF">HO173_011852</name>
</gene>
<feature type="compositionally biased region" description="Polar residues" evidence="1">
    <location>
        <begin position="123"/>
        <end position="146"/>
    </location>
</feature>
<evidence type="ECO:0000313" key="3">
    <source>
        <dbReference type="Proteomes" id="UP000578531"/>
    </source>
</evidence>
<dbReference type="GeneID" id="59293492"/>
<dbReference type="RefSeq" id="XP_037159365.1">
    <property type="nucleotide sequence ID" value="XM_037313729.1"/>
</dbReference>
<proteinExistence type="predicted"/>
<dbReference type="OrthoDB" id="654211at2759"/>
<feature type="region of interest" description="Disordered" evidence="1">
    <location>
        <begin position="123"/>
        <end position="159"/>
    </location>
</feature>
<sequence length="653" mass="72425">MSSTQHSFQDWSYSSSFRDIDSKSSEHFKESQSQEHQAIAASVDELDESTYRSPLQLSAIETLKYFEDSKVLDLLSAIRPIRHVHSPCLEGLSGEQLDALSHLKLCPDSLVLLWLRYSRGARSQSRNPHISGLPTPQSAVTRSSKNALRRPLRTTTRPSSALSGYLPAYGGQNSHITSTNSLGSHRFVKNNSRQVFTQEARPSRVTNPQPWRCVNMFCDTHRNLQVYTTCDGWKRHMKEHETDWPCMPYGPFETAGTGLICALCGSMNPSESHMADHSIGECGDTSAKRRGVSRRANLEGHLQRSHGVSDNRTRGLADKWKRTLRKKHYACGFCVCIFSTILEQLNHIDMDHFRKGQLINEWSATNVIRGLLLSPTVASSFQHLLSSDHFASDRDLHWDRDMIEDLQRRLEMAEDAAETLAFAAYRMLAFNLSRQNSNGQYPQMILSGLNFIGQGEGSMGFFADPAESLEMNSKHQIVEVAQGSEHPWSLDGDHIAALSTSCLRPTYGLALDRSDAPEAQISMEYHGAYPLAPGGFPTASASSATRSQPVCSQIQIQPASSLTEFSSPSGYDSSGTSTLWQATPSITPSPLQSAGAADMLGEQSRTYHGPTRNTKTAGTLPFDLDDRAQSSSWEGSLFFFDTCDPRDLVKSSR</sequence>
<comment type="caution">
    <text evidence="2">The sequence shown here is derived from an EMBL/GenBank/DDBJ whole genome shotgun (WGS) entry which is preliminary data.</text>
</comment>
<keyword evidence="3" id="KW-1185">Reference proteome</keyword>
<dbReference type="AlphaFoldDB" id="A0A8H6CRX7"/>
<dbReference type="Proteomes" id="UP000578531">
    <property type="component" value="Unassembled WGS sequence"/>
</dbReference>
<protein>
    <recommendedName>
        <fullName evidence="4">C2H2-type domain-containing protein</fullName>
    </recommendedName>
</protein>
<accession>A0A8H6CRX7</accession>
<organism evidence="2 3">
    <name type="scientific">Letharia columbiana</name>
    <dbReference type="NCBI Taxonomy" id="112416"/>
    <lineage>
        <taxon>Eukaryota</taxon>
        <taxon>Fungi</taxon>
        <taxon>Dikarya</taxon>
        <taxon>Ascomycota</taxon>
        <taxon>Pezizomycotina</taxon>
        <taxon>Lecanoromycetes</taxon>
        <taxon>OSLEUM clade</taxon>
        <taxon>Lecanoromycetidae</taxon>
        <taxon>Lecanorales</taxon>
        <taxon>Lecanorineae</taxon>
        <taxon>Parmeliaceae</taxon>
        <taxon>Letharia</taxon>
    </lineage>
</organism>
<reference evidence="2 3" key="1">
    <citation type="journal article" date="2020" name="Genomics">
        <title>Complete, high-quality genomes from long-read metagenomic sequencing of two wolf lichen thalli reveals enigmatic genome architecture.</title>
        <authorList>
            <person name="McKenzie S.K."/>
            <person name="Walston R.F."/>
            <person name="Allen J.L."/>
        </authorList>
    </citation>
    <scope>NUCLEOTIDE SEQUENCE [LARGE SCALE GENOMIC DNA]</scope>
    <source>
        <strain evidence="2">WasteWater2</strain>
    </source>
</reference>
<evidence type="ECO:0000256" key="1">
    <source>
        <dbReference type="SAM" id="MobiDB-lite"/>
    </source>
</evidence>
<evidence type="ECO:0000313" key="2">
    <source>
        <dbReference type="EMBL" id="KAF6228550.1"/>
    </source>
</evidence>
<feature type="compositionally biased region" description="Polar residues" evidence="1">
    <location>
        <begin position="604"/>
        <end position="617"/>
    </location>
</feature>
<dbReference type="EMBL" id="JACCJC010000079">
    <property type="protein sequence ID" value="KAF6228550.1"/>
    <property type="molecule type" value="Genomic_DNA"/>
</dbReference>